<dbReference type="eggNOG" id="COG0102">
    <property type="taxonomic scope" value="Bacteria"/>
</dbReference>
<comment type="function">
    <text evidence="5 7">This protein is one of the early assembly proteins of the 50S ribosomal subunit, although it is not seen to bind rRNA by itself. It is important during the early stages of 50S assembly.</text>
</comment>
<reference evidence="8 10" key="1">
    <citation type="journal article" date="2009" name="PLoS ONE">
        <title>Genome analysis of the anaerobic thermohalophilic bacterium Halothermothrix orenii.</title>
        <authorList>
            <person name="Mavromatis K."/>
            <person name="Ivanova N."/>
            <person name="Anderson I."/>
            <person name="Lykidis A."/>
            <person name="Hooper S.D."/>
            <person name="Sun H."/>
            <person name="Kunin V."/>
            <person name="Lapidus A."/>
            <person name="Hugenholtz P."/>
            <person name="Patel B."/>
            <person name="Kyrpides N.C."/>
        </authorList>
    </citation>
    <scope>NUCLEOTIDE SEQUENCE [LARGE SCALE GENOMIC DNA]</scope>
    <source>
        <strain evidence="8">H 168</strain>
        <strain evidence="10">H 168 / OCM 544 / DSM 9562</strain>
    </source>
</reference>
<dbReference type="AlphaFoldDB" id="B8D0U3"/>
<evidence type="ECO:0000313" key="9">
    <source>
        <dbReference type="EMBL" id="ACL69007.1"/>
    </source>
</evidence>
<dbReference type="InterPro" id="IPR005823">
    <property type="entry name" value="Ribosomal_uL13_bac-type"/>
</dbReference>
<dbReference type="PANTHER" id="PTHR11545">
    <property type="entry name" value="RIBOSOMAL PROTEIN L13"/>
    <property type="match status" value="1"/>
</dbReference>
<dbReference type="STRING" id="373903.Hore_01510"/>
<dbReference type="SUPFAM" id="SSF52161">
    <property type="entry name" value="Ribosomal protein L13"/>
    <property type="match status" value="1"/>
</dbReference>
<keyword evidence="10" id="KW-1185">Reference proteome</keyword>
<evidence type="ECO:0000313" key="10">
    <source>
        <dbReference type="Proteomes" id="UP000000719"/>
    </source>
</evidence>
<dbReference type="InterPro" id="IPR023563">
    <property type="entry name" value="Ribosomal_uL13_CS"/>
</dbReference>
<comment type="subunit">
    <text evidence="5">Part of the 50S ribosomal subunit.</text>
</comment>
<keyword evidence="3 5" id="KW-0687">Ribonucleoprotein</keyword>
<comment type="similarity">
    <text evidence="1 5 6">Belongs to the universal ribosomal protein uL13 family.</text>
</comment>
<dbReference type="Proteomes" id="UP000000719">
    <property type="component" value="Chromosome"/>
</dbReference>
<evidence type="ECO:0000313" key="8">
    <source>
        <dbReference type="EMBL" id="ACL68912.1"/>
    </source>
</evidence>
<keyword evidence="2 5" id="KW-0689">Ribosomal protein</keyword>
<dbReference type="RefSeq" id="WP_012635110.1">
    <property type="nucleotide sequence ID" value="NC_011899.1"/>
</dbReference>
<dbReference type="PANTHER" id="PTHR11545:SF2">
    <property type="entry name" value="LARGE RIBOSOMAL SUBUNIT PROTEIN UL13M"/>
    <property type="match status" value="1"/>
</dbReference>
<dbReference type="GO" id="GO:0003735">
    <property type="term" value="F:structural constituent of ribosome"/>
    <property type="evidence" value="ECO:0007669"/>
    <property type="project" value="InterPro"/>
</dbReference>
<dbReference type="GO" id="GO:0006412">
    <property type="term" value="P:translation"/>
    <property type="evidence" value="ECO:0007669"/>
    <property type="project" value="UniProtKB-UniRule"/>
</dbReference>
<dbReference type="Pfam" id="PF00572">
    <property type="entry name" value="Ribosomal_L13"/>
    <property type="match status" value="1"/>
</dbReference>
<protein>
    <recommendedName>
        <fullName evidence="4 5">Large ribosomal subunit protein uL13</fullName>
    </recommendedName>
</protein>
<dbReference type="CDD" id="cd00392">
    <property type="entry name" value="Ribosomal_L13"/>
    <property type="match status" value="1"/>
</dbReference>
<dbReference type="KEGG" id="hor:Hore_01510"/>
<evidence type="ECO:0000256" key="4">
    <source>
        <dbReference type="ARBA" id="ARBA00035201"/>
    </source>
</evidence>
<evidence type="ECO:0000256" key="5">
    <source>
        <dbReference type="HAMAP-Rule" id="MF_01366"/>
    </source>
</evidence>
<dbReference type="GO" id="GO:0017148">
    <property type="term" value="P:negative regulation of translation"/>
    <property type="evidence" value="ECO:0007669"/>
    <property type="project" value="TreeGrafter"/>
</dbReference>
<accession>B8D0U3</accession>
<dbReference type="EMBL" id="CP001098">
    <property type="protein sequence ID" value="ACL69007.1"/>
    <property type="molecule type" value="Genomic_DNA"/>
</dbReference>
<proteinExistence type="inferred from homology"/>
<organism evidence="8 10">
    <name type="scientific">Halothermothrix orenii (strain H 168 / OCM 544 / DSM 9562)</name>
    <dbReference type="NCBI Taxonomy" id="373903"/>
    <lineage>
        <taxon>Bacteria</taxon>
        <taxon>Bacillati</taxon>
        <taxon>Bacillota</taxon>
        <taxon>Clostridia</taxon>
        <taxon>Halanaerobiales</taxon>
        <taxon>Halothermotrichaceae</taxon>
        <taxon>Halothermothrix</taxon>
    </lineage>
</organism>
<dbReference type="EMBL" id="CP001098">
    <property type="protein sequence ID" value="ACL68912.1"/>
    <property type="molecule type" value="Genomic_DNA"/>
</dbReference>
<dbReference type="GO" id="GO:0022625">
    <property type="term" value="C:cytosolic large ribosomal subunit"/>
    <property type="evidence" value="ECO:0007669"/>
    <property type="project" value="TreeGrafter"/>
</dbReference>
<dbReference type="FunFam" id="3.90.1180.10:FF:000001">
    <property type="entry name" value="50S ribosomal protein L13"/>
    <property type="match status" value="1"/>
</dbReference>
<dbReference type="PIRSF" id="PIRSF002181">
    <property type="entry name" value="Ribosomal_L13"/>
    <property type="match status" value="1"/>
</dbReference>
<evidence type="ECO:0000256" key="7">
    <source>
        <dbReference type="RuleBase" id="RU003878"/>
    </source>
</evidence>
<evidence type="ECO:0000256" key="1">
    <source>
        <dbReference type="ARBA" id="ARBA00006227"/>
    </source>
</evidence>
<evidence type="ECO:0000256" key="6">
    <source>
        <dbReference type="RuleBase" id="RU003877"/>
    </source>
</evidence>
<dbReference type="HOGENOM" id="CLU_082184_2_2_9"/>
<dbReference type="KEGG" id="hor:Hore_02460"/>
<dbReference type="PROSITE" id="PS00783">
    <property type="entry name" value="RIBOSOMAL_L13"/>
    <property type="match status" value="1"/>
</dbReference>
<dbReference type="Gene3D" id="3.90.1180.10">
    <property type="entry name" value="Ribosomal protein L13"/>
    <property type="match status" value="1"/>
</dbReference>
<dbReference type="NCBIfam" id="TIGR01066">
    <property type="entry name" value="rplM_bact"/>
    <property type="match status" value="1"/>
</dbReference>
<evidence type="ECO:0000256" key="2">
    <source>
        <dbReference type="ARBA" id="ARBA00022980"/>
    </source>
</evidence>
<dbReference type="GO" id="GO:0003729">
    <property type="term" value="F:mRNA binding"/>
    <property type="evidence" value="ECO:0007669"/>
    <property type="project" value="TreeGrafter"/>
</dbReference>
<name>B8D0U3_HALOH</name>
<dbReference type="HAMAP" id="MF_01366">
    <property type="entry name" value="Ribosomal_uL13"/>
    <property type="match status" value="1"/>
</dbReference>
<gene>
    <name evidence="5 7" type="primary">rplM</name>
    <name evidence="8" type="ordered locus">Hore_01510</name>
    <name evidence="9" type="ordered locus">Hore_02460</name>
</gene>
<dbReference type="InterPro" id="IPR036899">
    <property type="entry name" value="Ribosomal_uL13_sf"/>
</dbReference>
<dbReference type="OrthoDB" id="9801330at2"/>
<dbReference type="InterPro" id="IPR005822">
    <property type="entry name" value="Ribosomal_uL13"/>
</dbReference>
<evidence type="ECO:0000256" key="3">
    <source>
        <dbReference type="ARBA" id="ARBA00023274"/>
    </source>
</evidence>
<sequence>MSTYMAKPHEVERQWYVVDATDKVLGRLATKIAEILRGKHKPTFTPHVDTGDYVIVVNADKVKLTGRKWEQKKYYRHSGYPGGLKEMSYEKLLQTKPELIIEKAVRGMLPHNRLGRKMIKKLKVYAGPDHPHEAQKPEKLEL</sequence>